<feature type="domain" description="Protein kinase" evidence="1">
    <location>
        <begin position="1"/>
        <end position="113"/>
    </location>
</feature>
<evidence type="ECO:0000313" key="2">
    <source>
        <dbReference type="EMBL" id="PAV85178.1"/>
    </source>
</evidence>
<dbReference type="InterPro" id="IPR001245">
    <property type="entry name" value="Ser-Thr/Tyr_kinase_cat_dom"/>
</dbReference>
<dbReference type="EMBL" id="LIAE01006804">
    <property type="protein sequence ID" value="PAV85178.1"/>
    <property type="molecule type" value="Genomic_DNA"/>
</dbReference>
<evidence type="ECO:0000259" key="1">
    <source>
        <dbReference type="PROSITE" id="PS50011"/>
    </source>
</evidence>
<dbReference type="OrthoDB" id="3256376at2759"/>
<dbReference type="PANTHER" id="PTHR24416">
    <property type="entry name" value="TYROSINE-PROTEIN KINASE RECEPTOR"/>
    <property type="match status" value="1"/>
</dbReference>
<dbReference type="GO" id="GO:0004714">
    <property type="term" value="F:transmembrane receptor protein tyrosine kinase activity"/>
    <property type="evidence" value="ECO:0007669"/>
    <property type="project" value="TreeGrafter"/>
</dbReference>
<organism evidence="2 3">
    <name type="scientific">Diploscapter pachys</name>
    <dbReference type="NCBI Taxonomy" id="2018661"/>
    <lineage>
        <taxon>Eukaryota</taxon>
        <taxon>Metazoa</taxon>
        <taxon>Ecdysozoa</taxon>
        <taxon>Nematoda</taxon>
        <taxon>Chromadorea</taxon>
        <taxon>Rhabditida</taxon>
        <taxon>Rhabditina</taxon>
        <taxon>Rhabditomorpha</taxon>
        <taxon>Rhabditoidea</taxon>
        <taxon>Rhabditidae</taxon>
        <taxon>Diploscapter</taxon>
    </lineage>
</organism>
<dbReference type="InterPro" id="IPR050122">
    <property type="entry name" value="RTK"/>
</dbReference>
<comment type="caution">
    <text evidence="2">The sequence shown here is derived from an EMBL/GenBank/DDBJ whole genome shotgun (WGS) entry which is preliminary data.</text>
</comment>
<dbReference type="AlphaFoldDB" id="A0A2A2LGG5"/>
<dbReference type="GO" id="GO:0007169">
    <property type="term" value="P:cell surface receptor protein tyrosine kinase signaling pathway"/>
    <property type="evidence" value="ECO:0007669"/>
    <property type="project" value="TreeGrafter"/>
</dbReference>
<reference evidence="2 3" key="1">
    <citation type="journal article" date="2017" name="Curr. Biol.">
        <title>Genome architecture and evolution of a unichromosomal asexual nematode.</title>
        <authorList>
            <person name="Fradin H."/>
            <person name="Zegar C."/>
            <person name="Gutwein M."/>
            <person name="Lucas J."/>
            <person name="Kovtun M."/>
            <person name="Corcoran D."/>
            <person name="Baugh L.R."/>
            <person name="Kiontke K."/>
            <person name="Gunsalus K."/>
            <person name="Fitch D.H."/>
            <person name="Piano F."/>
        </authorList>
    </citation>
    <scope>NUCLEOTIDE SEQUENCE [LARGE SCALE GENOMIC DNA]</scope>
    <source>
        <strain evidence="2">PF1309</strain>
    </source>
</reference>
<proteinExistence type="predicted"/>
<dbReference type="GO" id="GO:0005524">
    <property type="term" value="F:ATP binding"/>
    <property type="evidence" value="ECO:0007669"/>
    <property type="project" value="InterPro"/>
</dbReference>
<dbReference type="PANTHER" id="PTHR24416:SF617">
    <property type="entry name" value="RET ONCOGENE, ISOFORM A"/>
    <property type="match status" value="1"/>
</dbReference>
<name>A0A2A2LGG5_9BILA</name>
<keyword evidence="3" id="KW-1185">Reference proteome</keyword>
<dbReference type="STRING" id="2018661.A0A2A2LGG5"/>
<dbReference type="PROSITE" id="PS50011">
    <property type="entry name" value="PROTEIN_KINASE_DOM"/>
    <property type="match status" value="1"/>
</dbReference>
<dbReference type="Proteomes" id="UP000218231">
    <property type="component" value="Unassembled WGS sequence"/>
</dbReference>
<dbReference type="InterPro" id="IPR000719">
    <property type="entry name" value="Prot_kinase_dom"/>
</dbReference>
<gene>
    <name evidence="2" type="ORF">WR25_04446</name>
</gene>
<sequence>MAILHGDIPLFNISNRLNMKLYARKKIKKTDITYVAIKRLLPYAAERDMNDFQKEIDILKVIEYHPNVVCMYGYAVDKFSPQIILEYCENGDLRSYISNLNSNDVEVPIFICR</sequence>
<dbReference type="InterPro" id="IPR011009">
    <property type="entry name" value="Kinase-like_dom_sf"/>
</dbReference>
<dbReference type="SUPFAM" id="SSF56112">
    <property type="entry name" value="Protein kinase-like (PK-like)"/>
    <property type="match status" value="1"/>
</dbReference>
<dbReference type="GO" id="GO:0043235">
    <property type="term" value="C:receptor complex"/>
    <property type="evidence" value="ECO:0007669"/>
    <property type="project" value="TreeGrafter"/>
</dbReference>
<protein>
    <recommendedName>
        <fullName evidence="1">Protein kinase domain-containing protein</fullName>
    </recommendedName>
</protein>
<evidence type="ECO:0000313" key="3">
    <source>
        <dbReference type="Proteomes" id="UP000218231"/>
    </source>
</evidence>
<dbReference type="GO" id="GO:0005886">
    <property type="term" value="C:plasma membrane"/>
    <property type="evidence" value="ECO:0007669"/>
    <property type="project" value="TreeGrafter"/>
</dbReference>
<dbReference type="Gene3D" id="3.30.200.20">
    <property type="entry name" value="Phosphorylase Kinase, domain 1"/>
    <property type="match status" value="1"/>
</dbReference>
<accession>A0A2A2LGG5</accession>
<dbReference type="Pfam" id="PF07714">
    <property type="entry name" value="PK_Tyr_Ser-Thr"/>
    <property type="match status" value="1"/>
</dbReference>